<dbReference type="InterPro" id="IPR003660">
    <property type="entry name" value="HAMP_dom"/>
</dbReference>
<proteinExistence type="predicted"/>
<dbReference type="SMART" id="SM00304">
    <property type="entry name" value="HAMP"/>
    <property type="match status" value="1"/>
</dbReference>
<evidence type="ECO:0000313" key="4">
    <source>
        <dbReference type="Proteomes" id="UP001597112"/>
    </source>
</evidence>
<dbReference type="InterPro" id="IPR029016">
    <property type="entry name" value="GAF-like_dom_sf"/>
</dbReference>
<dbReference type="Gene3D" id="6.10.340.10">
    <property type="match status" value="1"/>
</dbReference>
<dbReference type="Pfam" id="PF00672">
    <property type="entry name" value="HAMP"/>
    <property type="match status" value="1"/>
</dbReference>
<organism evidence="3 4">
    <name type="scientific">Ohtaekwangia kribbensis</name>
    <dbReference type="NCBI Taxonomy" id="688913"/>
    <lineage>
        <taxon>Bacteria</taxon>
        <taxon>Pseudomonadati</taxon>
        <taxon>Bacteroidota</taxon>
        <taxon>Cytophagia</taxon>
        <taxon>Cytophagales</taxon>
        <taxon>Fulvivirgaceae</taxon>
        <taxon>Ohtaekwangia</taxon>
    </lineage>
</organism>
<dbReference type="SUPFAM" id="SSF55781">
    <property type="entry name" value="GAF domain-like"/>
    <property type="match status" value="1"/>
</dbReference>
<dbReference type="CDD" id="cd06225">
    <property type="entry name" value="HAMP"/>
    <property type="match status" value="1"/>
</dbReference>
<dbReference type="Pfam" id="PF13185">
    <property type="entry name" value="GAF_2"/>
    <property type="match status" value="1"/>
</dbReference>
<reference evidence="4" key="1">
    <citation type="journal article" date="2019" name="Int. J. Syst. Evol. Microbiol.">
        <title>The Global Catalogue of Microorganisms (GCM) 10K type strain sequencing project: providing services to taxonomists for standard genome sequencing and annotation.</title>
        <authorList>
            <consortium name="The Broad Institute Genomics Platform"/>
            <consortium name="The Broad Institute Genome Sequencing Center for Infectious Disease"/>
            <person name="Wu L."/>
            <person name="Ma J."/>
        </authorList>
    </citation>
    <scope>NUCLEOTIDE SEQUENCE [LARGE SCALE GENOMIC DNA]</scope>
    <source>
        <strain evidence="4">CCUG 58938</strain>
    </source>
</reference>
<evidence type="ECO:0000259" key="2">
    <source>
        <dbReference type="PROSITE" id="PS50885"/>
    </source>
</evidence>
<gene>
    <name evidence="3" type="ORF">ACFQ21_19255</name>
</gene>
<dbReference type="RefSeq" id="WP_377581337.1">
    <property type="nucleotide sequence ID" value="NZ_JBHTKA010000007.1"/>
</dbReference>
<keyword evidence="1" id="KW-0472">Membrane</keyword>
<feature type="domain" description="HAMP" evidence="2">
    <location>
        <begin position="295"/>
        <end position="347"/>
    </location>
</feature>
<keyword evidence="1" id="KW-1133">Transmembrane helix</keyword>
<dbReference type="InterPro" id="IPR003018">
    <property type="entry name" value="GAF"/>
</dbReference>
<sequence length="580" mass="65641">MRDFLLGLKIRIKLLAAFGSLLLLSVLLIALSVSSIHKIIHYKSVNEKMDVLKLRLETLDLATKEFIYEGYKSKSFLETQKTPSLQSFHENYTEAKAIITDVESTTLKDHALLAQNLISPLDSLQHDFNLLVALLGARGFKDFGLEGSLRDAIHTVENSGFEFDKVTLLMLRRHEKDFFLRKDVKYQQEFNKRFDILQQQITLTSNAALLASLANYKDAFNKVVAIEQQIGLSNDEGIRGRIRENFQLIRPRIETIRSSIKKQNETEIARTQWMLWIIFGVQIIAGIGMALLYAGLLTKSITEIRNGMQKLASGIFPDKLRIHTTEEIGQTKIAFNQFIDRLQAASSFAEHLGSGELTYRYDEQYANDVLAQSLISAQQKLRHAEEQQRKINWMNEGAARFNEILKNDSEGITVLGDRILKLMVYYLQANQGALYILKGSADDGLLERIATYAYDKKKYIHERIAAGAGLIGQCALEGETIHLKDIPKDYIKITSGLGEATPRHLVIVPLKTRGEVNGIIELASFNTMEQHHIEFIERMAENIASLLANKITSSQRLTQSDETHAKLQPVEILIDAEVSY</sequence>
<accession>A0ABW3K7M9</accession>
<evidence type="ECO:0000313" key="3">
    <source>
        <dbReference type="EMBL" id="MFD1001475.1"/>
    </source>
</evidence>
<dbReference type="PROSITE" id="PS50885">
    <property type="entry name" value="HAMP"/>
    <property type="match status" value="1"/>
</dbReference>
<dbReference type="SMART" id="SM00065">
    <property type="entry name" value="GAF"/>
    <property type="match status" value="1"/>
</dbReference>
<dbReference type="Proteomes" id="UP001597112">
    <property type="component" value="Unassembled WGS sequence"/>
</dbReference>
<feature type="transmembrane region" description="Helical" evidence="1">
    <location>
        <begin position="273"/>
        <end position="296"/>
    </location>
</feature>
<keyword evidence="4" id="KW-1185">Reference proteome</keyword>
<keyword evidence="1" id="KW-0812">Transmembrane</keyword>
<comment type="caution">
    <text evidence="3">The sequence shown here is derived from an EMBL/GenBank/DDBJ whole genome shotgun (WGS) entry which is preliminary data.</text>
</comment>
<dbReference type="Gene3D" id="3.30.450.40">
    <property type="match status" value="1"/>
</dbReference>
<protein>
    <submittedName>
        <fullName evidence="3">GAF domain-containing protein</fullName>
    </submittedName>
</protein>
<dbReference type="EMBL" id="JBHTKA010000007">
    <property type="protein sequence ID" value="MFD1001475.1"/>
    <property type="molecule type" value="Genomic_DNA"/>
</dbReference>
<name>A0ABW3K7M9_9BACT</name>
<evidence type="ECO:0000256" key="1">
    <source>
        <dbReference type="SAM" id="Phobius"/>
    </source>
</evidence>